<evidence type="ECO:0000256" key="1">
    <source>
        <dbReference type="SAM" id="MobiDB-lite"/>
    </source>
</evidence>
<gene>
    <name evidence="2" type="ORF">SDC9_107146</name>
</gene>
<protein>
    <submittedName>
        <fullName evidence="2">Uncharacterized protein</fullName>
    </submittedName>
</protein>
<proteinExistence type="predicted"/>
<feature type="region of interest" description="Disordered" evidence="1">
    <location>
        <begin position="432"/>
        <end position="457"/>
    </location>
</feature>
<evidence type="ECO:0000313" key="2">
    <source>
        <dbReference type="EMBL" id="MPM60295.1"/>
    </source>
</evidence>
<reference evidence="2" key="1">
    <citation type="submission" date="2019-08" db="EMBL/GenBank/DDBJ databases">
        <authorList>
            <person name="Kucharzyk K."/>
            <person name="Murdoch R.W."/>
            <person name="Higgins S."/>
            <person name="Loffler F."/>
        </authorList>
    </citation>
    <scope>NUCLEOTIDE SEQUENCE</scope>
</reference>
<feature type="compositionally biased region" description="Basic and acidic residues" evidence="1">
    <location>
        <begin position="438"/>
        <end position="450"/>
    </location>
</feature>
<organism evidence="2">
    <name type="scientific">bioreactor metagenome</name>
    <dbReference type="NCBI Taxonomy" id="1076179"/>
    <lineage>
        <taxon>unclassified sequences</taxon>
        <taxon>metagenomes</taxon>
        <taxon>ecological metagenomes</taxon>
    </lineage>
</organism>
<dbReference type="EMBL" id="VSSQ01017725">
    <property type="protein sequence ID" value="MPM60295.1"/>
    <property type="molecule type" value="Genomic_DNA"/>
</dbReference>
<accession>A0A645B4F3</accession>
<dbReference type="AlphaFoldDB" id="A0A645B4F3"/>
<sequence>MEEQKFNSLFLGVLNLFLSGRHLHLGSAVDDGHLLRTQSFCRPCSIHGNVATSEDRNLMRIEERGKRFSHRIRLHQVAAGQVLVGRENTYVVLPLNPHELGKAGTRTYEYCIKAITIHQIADLTGLAHQIVALDLNAHLHQIVQLMLHDLLGKTEFRNSVDQYATCFVQGFEHHYLMPFPAQVSCSGDACGTSTHHRHFLASLCLDGRDFFQIMLTGIVSDKTLDTADGNRLVHILEHLAHRAIELTLALLRTDASTDRWQQAALLDDLHRFGIVAFGSLCDEGRNVDGHRTTGDAGLGLALQTAHCLYPDLAVGVSEGDLLHILHPNRALLGRHLLEGNLCAFPCIQGLSSKLAEQLLCLLVQLFLCSVHRLGLPFFDLQSDVTAVMGFLLLAPVSSKAQQHIVPIDLMTIELGAIDTYKLRLSTDGDPASTAHAGSIDHDGVQRHNGMDTEGLGG</sequence>
<comment type="caution">
    <text evidence="2">The sequence shown here is derived from an EMBL/GenBank/DDBJ whole genome shotgun (WGS) entry which is preliminary data.</text>
</comment>
<name>A0A645B4F3_9ZZZZ</name>